<evidence type="ECO:0000313" key="5">
    <source>
        <dbReference type="Proteomes" id="UP001496674"/>
    </source>
</evidence>
<sequence length="373" mass="40569">MKKITILASLFLGLSLFTACDSDRDSNPILQDPTTFVLNTPAYSTSEYDLEKSKSIELTCSQPDYGFTAATIYSVQISLNNDFKTEGAFADLATTYTTAKMNVDASEVAVAATNLALAEGKTEADFPLITKVYVRLKAALTNGMGAIYSNPVTLSNVRVHFALPPVLLPTAMNIIGGGIGGWDWNANALEMVPTFDNNGTFWRIIYVTEGGEIKFNSVKDWNGGEFGTSATLVDNADAGLGGDGNISVANAGWYLVVVKSTLVGRNINYTVEFNAPKVYMMGNTVGGWDIKDENSFTVPADGTGFFVSRPLDATDEVRMCVKLTDLDWWKTEFIVLADGKISYRGTGPDQERYKVDAGKRVYLNFMTGKGKYE</sequence>
<evidence type="ECO:0000259" key="3">
    <source>
        <dbReference type="Pfam" id="PF16411"/>
    </source>
</evidence>
<dbReference type="Pfam" id="PF14292">
    <property type="entry name" value="SusE"/>
    <property type="match status" value="1"/>
</dbReference>
<organism evidence="4 5">
    <name type="scientific">Bacteroides sedimenti</name>
    <dbReference type="NCBI Taxonomy" id="2136147"/>
    <lineage>
        <taxon>Bacteria</taxon>
        <taxon>Pseudomonadati</taxon>
        <taxon>Bacteroidota</taxon>
        <taxon>Bacteroidia</taxon>
        <taxon>Bacteroidales</taxon>
        <taxon>Bacteroidaceae</taxon>
        <taxon>Bacteroides</taxon>
    </lineage>
</organism>
<dbReference type="CDD" id="cd12965">
    <property type="entry name" value="CBM-Eb_CBM-Fb"/>
    <property type="match status" value="1"/>
</dbReference>
<protein>
    <submittedName>
        <fullName evidence="4">Outer membrane protein SusE</fullName>
    </submittedName>
</protein>
<evidence type="ECO:0000313" key="4">
    <source>
        <dbReference type="EMBL" id="BEG98192.1"/>
    </source>
</evidence>
<dbReference type="Gene3D" id="2.60.40.3610">
    <property type="match status" value="1"/>
</dbReference>
<dbReference type="RefSeq" id="WP_353332936.1">
    <property type="nucleotide sequence ID" value="NZ_AP028055.1"/>
</dbReference>
<evidence type="ECO:0000259" key="2">
    <source>
        <dbReference type="Pfam" id="PF14292"/>
    </source>
</evidence>
<dbReference type="Pfam" id="PF16411">
    <property type="entry name" value="SusF_SusE"/>
    <property type="match status" value="2"/>
</dbReference>
<feature type="chain" id="PRO_5047120633" evidence="1">
    <location>
        <begin position="20"/>
        <end position="373"/>
    </location>
</feature>
<proteinExistence type="predicted"/>
<gene>
    <name evidence="4" type="primary">susE</name>
    <name evidence="4" type="ORF">BSYN_04570</name>
</gene>
<keyword evidence="1" id="KW-0732">Signal</keyword>
<dbReference type="EMBL" id="AP028055">
    <property type="protein sequence ID" value="BEG98192.1"/>
    <property type="molecule type" value="Genomic_DNA"/>
</dbReference>
<feature type="domain" description="SusE outer membrane protein" evidence="2">
    <location>
        <begin position="24"/>
        <end position="136"/>
    </location>
</feature>
<evidence type="ECO:0000256" key="1">
    <source>
        <dbReference type="SAM" id="SignalP"/>
    </source>
</evidence>
<dbReference type="InterPro" id="IPR032187">
    <property type="entry name" value="SusF/SusE-like_C"/>
</dbReference>
<accession>A0ABM8IEL0</accession>
<name>A0ABM8IEL0_9BACE</name>
<keyword evidence="5" id="KW-1185">Reference proteome</keyword>
<reference evidence="4 5" key="1">
    <citation type="submission" date="2023-04" db="EMBL/GenBank/DDBJ databases">
        <title>Draft genome sequence of acteroides sedimenti strain YN3PY1.</title>
        <authorList>
            <person name="Yoshida N."/>
        </authorList>
    </citation>
    <scope>NUCLEOTIDE SEQUENCE [LARGE SCALE GENOMIC DNA]</scope>
    <source>
        <strain evidence="4 5">YN3PY1</strain>
    </source>
</reference>
<feature type="signal peptide" evidence="1">
    <location>
        <begin position="1"/>
        <end position="19"/>
    </location>
</feature>
<dbReference type="CDD" id="cd12966">
    <property type="entry name" value="CBM-Ec_CBM-Fc"/>
    <property type="match status" value="1"/>
</dbReference>
<dbReference type="Gene3D" id="2.60.40.3620">
    <property type="match status" value="1"/>
</dbReference>
<dbReference type="PROSITE" id="PS51257">
    <property type="entry name" value="PROKAR_LIPOPROTEIN"/>
    <property type="match status" value="1"/>
</dbReference>
<feature type="domain" description="Outer membrane protein SusF/SusE-like C-terminal" evidence="3">
    <location>
        <begin position="172"/>
        <end position="265"/>
    </location>
</feature>
<dbReference type="InterPro" id="IPR025970">
    <property type="entry name" value="SusE"/>
</dbReference>
<feature type="domain" description="Outer membrane protein SusF/SusE-like C-terminal" evidence="3">
    <location>
        <begin position="277"/>
        <end position="371"/>
    </location>
</feature>
<dbReference type="Proteomes" id="UP001496674">
    <property type="component" value="Chromosome"/>
</dbReference>